<keyword evidence="1 2" id="KW-0732">Signal</keyword>
<dbReference type="Proteomes" id="UP001500604">
    <property type="component" value="Unassembled WGS sequence"/>
</dbReference>
<evidence type="ECO:0000259" key="3">
    <source>
        <dbReference type="PROSITE" id="PS50983"/>
    </source>
</evidence>
<evidence type="ECO:0000256" key="2">
    <source>
        <dbReference type="SAM" id="SignalP"/>
    </source>
</evidence>
<dbReference type="NCBIfam" id="NF038402">
    <property type="entry name" value="TroA_like"/>
    <property type="match status" value="1"/>
</dbReference>
<feature type="domain" description="Fe/B12 periplasmic-binding" evidence="3">
    <location>
        <begin position="39"/>
        <end position="291"/>
    </location>
</feature>
<dbReference type="Gene3D" id="3.40.50.1980">
    <property type="entry name" value="Nitrogenase molybdenum iron protein domain"/>
    <property type="match status" value="2"/>
</dbReference>
<accession>A0ABP8V351</accession>
<gene>
    <name evidence="4" type="ORF">GCM10023116_17790</name>
</gene>
<comment type="caution">
    <text evidence="4">The sequence shown here is derived from an EMBL/GenBank/DDBJ whole genome shotgun (WGS) entry which is preliminary data.</text>
</comment>
<dbReference type="EMBL" id="BAABFL010000134">
    <property type="protein sequence ID" value="GAA4649505.1"/>
    <property type="molecule type" value="Genomic_DNA"/>
</dbReference>
<evidence type="ECO:0000313" key="4">
    <source>
        <dbReference type="EMBL" id="GAA4649505.1"/>
    </source>
</evidence>
<dbReference type="InterPro" id="IPR054828">
    <property type="entry name" value="Vit_B12_bind_prot"/>
</dbReference>
<dbReference type="PANTHER" id="PTHR30535">
    <property type="entry name" value="VITAMIN B12-BINDING PROTEIN"/>
    <property type="match status" value="1"/>
</dbReference>
<dbReference type="CDD" id="cd01144">
    <property type="entry name" value="BtuF"/>
    <property type="match status" value="1"/>
</dbReference>
<protein>
    <submittedName>
        <fullName evidence="4">Cobalamin-binding protein</fullName>
    </submittedName>
</protein>
<dbReference type="PROSITE" id="PS50983">
    <property type="entry name" value="FE_B12_PBP"/>
    <property type="match status" value="1"/>
</dbReference>
<name>A0ABP8V351_9GAMM</name>
<dbReference type="RefSeq" id="WP_345195368.1">
    <property type="nucleotide sequence ID" value="NZ_BAABFL010000134.1"/>
</dbReference>
<dbReference type="InterPro" id="IPR002491">
    <property type="entry name" value="ABC_transptr_periplasmic_BD"/>
</dbReference>
<evidence type="ECO:0000313" key="5">
    <source>
        <dbReference type="Proteomes" id="UP001500604"/>
    </source>
</evidence>
<evidence type="ECO:0000256" key="1">
    <source>
        <dbReference type="ARBA" id="ARBA00022729"/>
    </source>
</evidence>
<keyword evidence="5" id="KW-1185">Reference proteome</keyword>
<sequence>MKRILLSILMLLAIPAWGAAVCEQDATGQSVCLDTPARRIVSLAPNITELLFAAGAGTHIAGVDSYSTYPAAANEITTIGGFPNISVEALLALQPDLVVVWAGVTSPQLSEKIESLGIRVFHLGQTTIPDVAASIRTLGRLAGTETVANRNADAFLSRYETLHDRYADRTPVSVFFEIWHAPLRTVGGRHLTSQAIALCGGKNVFADQKVNVPAVGLESLLARNPDAIVSTDRVGNDQDIHQRWQKLTVLEAVREQQLISLPDKLISLPTPRMLDGTEMLCEQLQAIRDNHQPPKQLIAGNTE</sequence>
<feature type="signal peptide" evidence="2">
    <location>
        <begin position="1"/>
        <end position="18"/>
    </location>
</feature>
<feature type="chain" id="PRO_5045163620" evidence="2">
    <location>
        <begin position="19"/>
        <end position="303"/>
    </location>
</feature>
<dbReference type="PANTHER" id="PTHR30535:SF34">
    <property type="entry name" value="MOLYBDATE-BINDING PROTEIN MOLA"/>
    <property type="match status" value="1"/>
</dbReference>
<proteinExistence type="predicted"/>
<organism evidence="4 5">
    <name type="scientific">Kistimonas scapharcae</name>
    <dbReference type="NCBI Taxonomy" id="1036133"/>
    <lineage>
        <taxon>Bacteria</taxon>
        <taxon>Pseudomonadati</taxon>
        <taxon>Pseudomonadota</taxon>
        <taxon>Gammaproteobacteria</taxon>
        <taxon>Oceanospirillales</taxon>
        <taxon>Endozoicomonadaceae</taxon>
        <taxon>Kistimonas</taxon>
    </lineage>
</organism>
<dbReference type="InterPro" id="IPR050902">
    <property type="entry name" value="ABC_Transporter_SBP"/>
</dbReference>
<dbReference type="Pfam" id="PF01497">
    <property type="entry name" value="Peripla_BP_2"/>
    <property type="match status" value="1"/>
</dbReference>
<reference evidence="5" key="1">
    <citation type="journal article" date="2019" name="Int. J. Syst. Evol. Microbiol.">
        <title>The Global Catalogue of Microorganisms (GCM) 10K type strain sequencing project: providing services to taxonomists for standard genome sequencing and annotation.</title>
        <authorList>
            <consortium name="The Broad Institute Genomics Platform"/>
            <consortium name="The Broad Institute Genome Sequencing Center for Infectious Disease"/>
            <person name="Wu L."/>
            <person name="Ma J."/>
        </authorList>
    </citation>
    <scope>NUCLEOTIDE SEQUENCE [LARGE SCALE GENOMIC DNA]</scope>
    <source>
        <strain evidence="5">JCM 17805</strain>
    </source>
</reference>
<dbReference type="SUPFAM" id="SSF53807">
    <property type="entry name" value="Helical backbone' metal receptor"/>
    <property type="match status" value="1"/>
</dbReference>